<keyword evidence="1" id="KW-1133">Transmembrane helix</keyword>
<evidence type="ECO:0000313" key="3">
    <source>
        <dbReference type="Proteomes" id="UP001565220"/>
    </source>
</evidence>
<evidence type="ECO:0000313" key="2">
    <source>
        <dbReference type="EMBL" id="MEY8764804.1"/>
    </source>
</evidence>
<feature type="transmembrane region" description="Helical" evidence="1">
    <location>
        <begin position="7"/>
        <end position="25"/>
    </location>
</feature>
<keyword evidence="3" id="KW-1185">Reference proteome</keyword>
<dbReference type="Gene3D" id="2.60.120.380">
    <property type="match status" value="1"/>
</dbReference>
<accession>A0ABV4E0Y0</accession>
<proteinExistence type="predicted"/>
<dbReference type="Proteomes" id="UP001565220">
    <property type="component" value="Unassembled WGS sequence"/>
</dbReference>
<keyword evidence="1" id="KW-0812">Transmembrane</keyword>
<dbReference type="RefSeq" id="WP_369869377.1">
    <property type="nucleotide sequence ID" value="NZ_JBGFFE010000029.1"/>
</dbReference>
<organism evidence="2 3">
    <name type="scientific">Clostridium lapidicellarium</name>
    <dbReference type="NCBI Taxonomy" id="3240931"/>
    <lineage>
        <taxon>Bacteria</taxon>
        <taxon>Bacillati</taxon>
        <taxon>Bacillota</taxon>
        <taxon>Clostridia</taxon>
        <taxon>Eubacteriales</taxon>
        <taxon>Clostridiaceae</taxon>
        <taxon>Clostridium</taxon>
    </lineage>
</organism>
<sequence length="164" mass="18328">MRKRDKLIISLLVIVVMIAVVGIFLNKGISYGEFSNSYLTSTSDGDRSFFSHTNDMEADSGKSFDFGKFDGRWSLMEFTSPKNNKITITDDTKINNGKFIVVILDPNYNIISKTSYNNKTSLNFTTSKQGKYIIRIAGKKASGHFGIKIDSASGIDIKYNDFFG</sequence>
<evidence type="ECO:0000256" key="1">
    <source>
        <dbReference type="SAM" id="Phobius"/>
    </source>
</evidence>
<comment type="caution">
    <text evidence="2">The sequence shown here is derived from an EMBL/GenBank/DDBJ whole genome shotgun (WGS) entry which is preliminary data.</text>
</comment>
<reference evidence="2 3" key="1">
    <citation type="submission" date="2024-08" db="EMBL/GenBank/DDBJ databases">
        <title>Clostridium lapicellarii sp. nov., and Clostridium renhuaiense sp. nov., two species isolated from the mud in a fermentation cellar used for producing sauce-flavour Chinese liquors.</title>
        <authorList>
            <person name="Yang F."/>
            <person name="Wang H."/>
            <person name="Chen L.Q."/>
            <person name="Zhou N."/>
            <person name="Lu J.J."/>
            <person name="Pu X.X."/>
            <person name="Wan B."/>
            <person name="Wang L."/>
            <person name="Liu S.J."/>
        </authorList>
    </citation>
    <scope>NUCLEOTIDE SEQUENCE [LARGE SCALE GENOMIC DNA]</scope>
    <source>
        <strain evidence="2 3">MT-113</strain>
    </source>
</reference>
<protein>
    <submittedName>
        <fullName evidence="2">Uncharacterized protein</fullName>
    </submittedName>
</protein>
<gene>
    <name evidence="2" type="ORF">AB8S09_14365</name>
</gene>
<keyword evidence="1" id="KW-0472">Membrane</keyword>
<dbReference type="EMBL" id="JBGFFE010000029">
    <property type="protein sequence ID" value="MEY8764804.1"/>
    <property type="molecule type" value="Genomic_DNA"/>
</dbReference>
<name>A0ABV4E0Y0_9CLOT</name>